<dbReference type="InterPro" id="IPR000298">
    <property type="entry name" value="Cyt_c_oxidase-like_su3"/>
</dbReference>
<evidence type="ECO:0000256" key="1">
    <source>
        <dbReference type="ARBA" id="ARBA00004141"/>
    </source>
</evidence>
<dbReference type="EMBL" id="UINC01225247">
    <property type="protein sequence ID" value="SVE55229.1"/>
    <property type="molecule type" value="Genomic_DNA"/>
</dbReference>
<accession>A0A383EF13</accession>
<reference evidence="8" key="1">
    <citation type="submission" date="2018-05" db="EMBL/GenBank/DDBJ databases">
        <authorList>
            <person name="Lanie J.A."/>
            <person name="Ng W.-L."/>
            <person name="Kazmierczak K.M."/>
            <person name="Andrzejewski T.M."/>
            <person name="Davidsen T.M."/>
            <person name="Wayne K.J."/>
            <person name="Tettelin H."/>
            <person name="Glass J.I."/>
            <person name="Rusch D."/>
            <person name="Podicherti R."/>
            <person name="Tsui H.-C.T."/>
            <person name="Winkler M.E."/>
        </authorList>
    </citation>
    <scope>NUCLEOTIDE SEQUENCE</scope>
</reference>
<evidence type="ECO:0000256" key="6">
    <source>
        <dbReference type="SAM" id="Phobius"/>
    </source>
</evidence>
<dbReference type="AlphaFoldDB" id="A0A383EF13"/>
<evidence type="ECO:0000256" key="5">
    <source>
        <dbReference type="ARBA" id="ARBA00023136"/>
    </source>
</evidence>
<dbReference type="PANTHER" id="PTHR11403:SF10">
    <property type="entry name" value="CYTOCHROME C OXIDASE"/>
    <property type="match status" value="1"/>
</dbReference>
<evidence type="ECO:0000259" key="7">
    <source>
        <dbReference type="PROSITE" id="PS50253"/>
    </source>
</evidence>
<gene>
    <name evidence="8" type="ORF">METZ01_LOCUS508083</name>
</gene>
<proteinExistence type="inferred from homology"/>
<evidence type="ECO:0000256" key="3">
    <source>
        <dbReference type="ARBA" id="ARBA00022692"/>
    </source>
</evidence>
<dbReference type="GO" id="GO:0016020">
    <property type="term" value="C:membrane"/>
    <property type="evidence" value="ECO:0007669"/>
    <property type="project" value="UniProtKB-SubCell"/>
</dbReference>
<keyword evidence="5 6" id="KW-0472">Membrane</keyword>
<dbReference type="PROSITE" id="PS50253">
    <property type="entry name" value="COX3"/>
    <property type="match status" value="1"/>
</dbReference>
<comment type="similarity">
    <text evidence="2">Belongs to the cytochrome c oxidase subunit 3 family.</text>
</comment>
<dbReference type="GO" id="GO:0019646">
    <property type="term" value="P:aerobic electron transport chain"/>
    <property type="evidence" value="ECO:0007669"/>
    <property type="project" value="InterPro"/>
</dbReference>
<dbReference type="Gene3D" id="1.20.120.80">
    <property type="entry name" value="Cytochrome c oxidase, subunit III, four-helix bundle"/>
    <property type="match status" value="1"/>
</dbReference>
<evidence type="ECO:0000256" key="4">
    <source>
        <dbReference type="ARBA" id="ARBA00022989"/>
    </source>
</evidence>
<feature type="non-terminal residue" evidence="8">
    <location>
        <position position="211"/>
    </location>
</feature>
<dbReference type="GO" id="GO:0004129">
    <property type="term" value="F:cytochrome-c oxidase activity"/>
    <property type="evidence" value="ECO:0007669"/>
    <property type="project" value="InterPro"/>
</dbReference>
<keyword evidence="3 6" id="KW-0812">Transmembrane</keyword>
<dbReference type="SUPFAM" id="SSF81452">
    <property type="entry name" value="Cytochrome c oxidase subunit III-like"/>
    <property type="match status" value="1"/>
</dbReference>
<feature type="transmembrane region" description="Helical" evidence="6">
    <location>
        <begin position="74"/>
        <end position="93"/>
    </location>
</feature>
<dbReference type="InterPro" id="IPR024791">
    <property type="entry name" value="Cyt_c/ubiquinol_Oxase_su3"/>
</dbReference>
<dbReference type="InterPro" id="IPR013833">
    <property type="entry name" value="Cyt_c_oxidase_su3_a-hlx"/>
</dbReference>
<dbReference type="PANTHER" id="PTHR11403">
    <property type="entry name" value="CYTOCHROME C OXIDASE SUBUNIT III"/>
    <property type="match status" value="1"/>
</dbReference>
<name>A0A383EF13_9ZZZZ</name>
<organism evidence="8">
    <name type="scientific">marine metagenome</name>
    <dbReference type="NCBI Taxonomy" id="408172"/>
    <lineage>
        <taxon>unclassified sequences</taxon>
        <taxon>metagenomes</taxon>
        <taxon>ecological metagenomes</taxon>
    </lineage>
</organism>
<keyword evidence="4 6" id="KW-1133">Transmembrane helix</keyword>
<dbReference type="InterPro" id="IPR035973">
    <property type="entry name" value="Cyt_c_oxidase_su3-like_sf"/>
</dbReference>
<sequence length="211" mass="24387">MSALIKKLFGVLAQKPWDPNQAVTDNTHQGKTFNISNQMSVVIIIFGVSTVIFSLIFMGYLYSIPPEQDTNLILKTNLLWINTLVLIFVTFFFNKIGSDLNRNLIQKIKKNLIIVGGLSYVFLFLQVVLWFQLMNNGHFVSTNTYFSSFYFFTALHGIHLLGGLFFWGKVSSRVLKLNENEIVNEKKNIDALSVYWLFLLIVWLAFFLMMY</sequence>
<feature type="transmembrane region" description="Helical" evidence="6">
    <location>
        <begin position="145"/>
        <end position="168"/>
    </location>
</feature>
<feature type="transmembrane region" description="Helical" evidence="6">
    <location>
        <begin position="189"/>
        <end position="210"/>
    </location>
</feature>
<evidence type="ECO:0000313" key="8">
    <source>
        <dbReference type="EMBL" id="SVE55229.1"/>
    </source>
</evidence>
<feature type="transmembrane region" description="Helical" evidence="6">
    <location>
        <begin position="41"/>
        <end position="62"/>
    </location>
</feature>
<feature type="domain" description="Heme-copper oxidase subunit III family profile" evidence="7">
    <location>
        <begin position="1"/>
        <end position="211"/>
    </location>
</feature>
<comment type="subcellular location">
    <subcellularLocation>
        <location evidence="1">Membrane</location>
        <topology evidence="1">Multi-pass membrane protein</topology>
    </subcellularLocation>
</comment>
<protein>
    <recommendedName>
        <fullName evidence="7">Heme-copper oxidase subunit III family profile domain-containing protein</fullName>
    </recommendedName>
</protein>
<feature type="transmembrane region" description="Helical" evidence="6">
    <location>
        <begin position="113"/>
        <end position="133"/>
    </location>
</feature>
<evidence type="ECO:0000256" key="2">
    <source>
        <dbReference type="ARBA" id="ARBA00010581"/>
    </source>
</evidence>